<dbReference type="AlphaFoldDB" id="A0A750MRA1"/>
<reference evidence="2" key="2">
    <citation type="submission" date="2020-02" db="EMBL/GenBank/DDBJ databases">
        <authorList>
            <consortium name="NCBI Pathogen Detection Project"/>
        </authorList>
    </citation>
    <scope>NUCLEOTIDE SEQUENCE</scope>
    <source>
        <strain evidence="2">MA.CK_93/00002981</strain>
    </source>
</reference>
<evidence type="ECO:0000313" key="2">
    <source>
        <dbReference type="EMBL" id="HAF6279758.1"/>
    </source>
</evidence>
<gene>
    <name evidence="2" type="ORF">G9F26_003953</name>
</gene>
<keyword evidence="1" id="KW-1133">Transmembrane helix</keyword>
<protein>
    <submittedName>
        <fullName evidence="2">Uncharacterized protein</fullName>
    </submittedName>
</protein>
<sequence length="79" mass="9417">MSDFDSAVLLIFLIPILLFIIYFDFPWLFTWIISKDKTRKNKTGKSEIVEDEIIENKIVKPEITKHEITKHKLTKHKDD</sequence>
<keyword evidence="1" id="KW-0812">Transmembrane</keyword>
<dbReference type="EMBL" id="DAAVPZ010000028">
    <property type="protein sequence ID" value="HAF6279758.1"/>
    <property type="molecule type" value="Genomic_DNA"/>
</dbReference>
<proteinExistence type="predicted"/>
<keyword evidence="1" id="KW-0472">Membrane</keyword>
<name>A0A750MRA1_SALER</name>
<comment type="caution">
    <text evidence="2">The sequence shown here is derived from an EMBL/GenBank/DDBJ whole genome shotgun (WGS) entry which is preliminary data.</text>
</comment>
<accession>A0A750MRA1</accession>
<reference evidence="2" key="1">
    <citation type="journal article" date="2018" name="Genome Biol.">
        <title>SKESA: strategic k-mer extension for scrupulous assemblies.</title>
        <authorList>
            <person name="Souvorov A."/>
            <person name="Agarwala R."/>
            <person name="Lipman D.J."/>
        </authorList>
    </citation>
    <scope>NUCLEOTIDE SEQUENCE</scope>
    <source>
        <strain evidence="2">MA.CK_93/00002981</strain>
    </source>
</reference>
<organism evidence="2">
    <name type="scientific">Salmonella enterica</name>
    <name type="common">Salmonella choleraesuis</name>
    <dbReference type="NCBI Taxonomy" id="28901"/>
    <lineage>
        <taxon>Bacteria</taxon>
        <taxon>Pseudomonadati</taxon>
        <taxon>Pseudomonadota</taxon>
        <taxon>Gammaproteobacteria</taxon>
        <taxon>Enterobacterales</taxon>
        <taxon>Enterobacteriaceae</taxon>
        <taxon>Salmonella</taxon>
    </lineage>
</organism>
<evidence type="ECO:0000256" key="1">
    <source>
        <dbReference type="SAM" id="Phobius"/>
    </source>
</evidence>
<feature type="transmembrane region" description="Helical" evidence="1">
    <location>
        <begin position="6"/>
        <end position="33"/>
    </location>
</feature>